<feature type="compositionally biased region" description="Basic residues" evidence="1">
    <location>
        <begin position="41"/>
        <end position="51"/>
    </location>
</feature>
<feature type="compositionally biased region" description="Basic residues" evidence="1">
    <location>
        <begin position="58"/>
        <end position="74"/>
    </location>
</feature>
<comment type="caution">
    <text evidence="2">The sequence shown here is derived from an EMBL/GenBank/DDBJ whole genome shotgun (WGS) entry which is preliminary data.</text>
</comment>
<organism evidence="2 3">
    <name type="scientific">Bradyrhizobium valentinum</name>
    <dbReference type="NCBI Taxonomy" id="1518501"/>
    <lineage>
        <taxon>Bacteria</taxon>
        <taxon>Pseudomonadati</taxon>
        <taxon>Pseudomonadota</taxon>
        <taxon>Alphaproteobacteria</taxon>
        <taxon>Hyphomicrobiales</taxon>
        <taxon>Nitrobacteraceae</taxon>
        <taxon>Bradyrhizobium</taxon>
    </lineage>
</organism>
<feature type="region of interest" description="Disordered" evidence="1">
    <location>
        <begin position="18"/>
        <end position="74"/>
    </location>
</feature>
<evidence type="ECO:0000313" key="3">
    <source>
        <dbReference type="Proteomes" id="UP000051913"/>
    </source>
</evidence>
<feature type="compositionally biased region" description="Polar residues" evidence="1">
    <location>
        <begin position="19"/>
        <end position="31"/>
    </location>
</feature>
<dbReference type="AlphaFoldDB" id="A0A0R3MAZ4"/>
<gene>
    <name evidence="2" type="ORF">CP49_23535</name>
</gene>
<accession>A0A0R3MAZ4</accession>
<dbReference type="Proteomes" id="UP000051913">
    <property type="component" value="Unassembled WGS sequence"/>
</dbReference>
<name>A0A0R3MAZ4_9BRAD</name>
<sequence>MSDKKTKAELLEMLAEAVRNTQPQPVGNTQPEPVYDPQPERKRKTQFRKTRPASQRTAKIKNVRASASRKQRRR</sequence>
<reference evidence="2 3" key="1">
    <citation type="submission" date="2014-03" db="EMBL/GenBank/DDBJ databases">
        <title>Bradyrhizobium valentinum sp. nov., isolated from effective nodules of Lupinus mariae-josephae, a lupine endemic of basic-lime soils in Eastern Spain.</title>
        <authorList>
            <person name="Duran D."/>
            <person name="Rey L."/>
            <person name="Navarro A."/>
            <person name="Busquets A."/>
            <person name="Imperial J."/>
            <person name="Ruiz-Argueso T."/>
        </authorList>
    </citation>
    <scope>NUCLEOTIDE SEQUENCE [LARGE SCALE GENOMIC DNA]</scope>
    <source>
        <strain evidence="2 3">LmjM3</strain>
    </source>
</reference>
<dbReference type="RefSeq" id="WP_057848289.1">
    <property type="nucleotide sequence ID" value="NZ_LLXX01000001.1"/>
</dbReference>
<proteinExistence type="predicted"/>
<keyword evidence="3" id="KW-1185">Reference proteome</keyword>
<dbReference type="EMBL" id="LLXX01000001">
    <property type="protein sequence ID" value="KRR14989.1"/>
    <property type="molecule type" value="Genomic_DNA"/>
</dbReference>
<evidence type="ECO:0000313" key="2">
    <source>
        <dbReference type="EMBL" id="KRR14989.1"/>
    </source>
</evidence>
<protein>
    <submittedName>
        <fullName evidence="2">Uncharacterized protein</fullName>
    </submittedName>
</protein>
<evidence type="ECO:0000256" key="1">
    <source>
        <dbReference type="SAM" id="MobiDB-lite"/>
    </source>
</evidence>